<dbReference type="InParanoid" id="A0A1E1KLV1"/>
<feature type="region of interest" description="Disordered" evidence="1">
    <location>
        <begin position="412"/>
        <end position="440"/>
    </location>
</feature>
<proteinExistence type="predicted"/>
<comment type="caution">
    <text evidence="2">The sequence shown here is derived from an EMBL/GenBank/DDBJ whole genome shotgun (WGS) entry which is preliminary data.</text>
</comment>
<keyword evidence="3" id="KW-1185">Reference proteome</keyword>
<feature type="compositionally biased region" description="Low complexity" evidence="1">
    <location>
        <begin position="343"/>
        <end position="356"/>
    </location>
</feature>
<evidence type="ECO:0000313" key="2">
    <source>
        <dbReference type="EMBL" id="CZS98980.1"/>
    </source>
</evidence>
<evidence type="ECO:0000313" key="3">
    <source>
        <dbReference type="Proteomes" id="UP000178129"/>
    </source>
</evidence>
<organism evidence="2 3">
    <name type="scientific">Rhynchosporium graminicola</name>
    <dbReference type="NCBI Taxonomy" id="2792576"/>
    <lineage>
        <taxon>Eukaryota</taxon>
        <taxon>Fungi</taxon>
        <taxon>Dikarya</taxon>
        <taxon>Ascomycota</taxon>
        <taxon>Pezizomycotina</taxon>
        <taxon>Leotiomycetes</taxon>
        <taxon>Helotiales</taxon>
        <taxon>Ploettnerulaceae</taxon>
        <taxon>Rhynchosporium</taxon>
    </lineage>
</organism>
<dbReference type="Proteomes" id="UP000178129">
    <property type="component" value="Unassembled WGS sequence"/>
</dbReference>
<protein>
    <submittedName>
        <fullName evidence="2">Uncharacterized protein</fullName>
    </submittedName>
</protein>
<dbReference type="STRING" id="914237.A0A1E1KLV1"/>
<feature type="compositionally biased region" description="Polar residues" evidence="1">
    <location>
        <begin position="100"/>
        <end position="109"/>
    </location>
</feature>
<sequence>MLIHSGSGYHVHEYSRDASAARTRLRSKSAPKRSTLARSAFSAPLLALQTSANNESHSPILRQPLRTLSENITPVRALVVRFQDFDEDEEGTMSEDAKSMVNSEGSITTAGGRRSRKHSRSVRTSTTFCLAHPAPSLAKKQRLLQIRPRLLLQLQQLSTDARPKPYLDVLPSTVVVPRLYKKFPRMFRGKDKLGCHDVMLVKSEDYETDIEGDAEESDSDEDGLAKRDLVAVICQVPKDAGGPPGQAEIVLSNGSIWIATPLPGNVFEFILTDKDGTQTTTRWVRKSNTRRSVDTQDASFNGEEFRFSIINPSARQHPILATMTQATLNIPDSYTTTAPSAKSHLPTSSTASSLSEAHSVAQEGVAAEKCTVPIDQALRTLIQVTGVWLALRKEWSPYFNYNDTKTVTKNLSSSGRARSMSHTPESGRLSPTPTFGSTESGNALVGVLESTMRRVSAIGSPSSGNSPQLERILTSPKRSVSTGTAFMQRNVARRVVNQPSTVISGGMGERVIEEAKQNSTNGGNFPNLPSPVTTTPASFGLPASTMTPPDTPTRLPNRPQSYVPTGSLLMNNFIDSQPQKRHSMANFNRRHQSSDQAGELKTGRWKSFANLFRRKRNSARSE</sequence>
<gene>
    <name evidence="2" type="ORF">RCO7_00390</name>
</gene>
<feature type="region of interest" description="Disordered" evidence="1">
    <location>
        <begin position="334"/>
        <end position="356"/>
    </location>
</feature>
<feature type="region of interest" description="Disordered" evidence="1">
    <location>
        <begin position="89"/>
        <end position="124"/>
    </location>
</feature>
<dbReference type="AlphaFoldDB" id="A0A1E1KLV1"/>
<name>A0A1E1KLV1_9HELO</name>
<feature type="region of interest" description="Disordered" evidence="1">
    <location>
        <begin position="16"/>
        <end position="36"/>
    </location>
</feature>
<evidence type="ECO:0000256" key="1">
    <source>
        <dbReference type="SAM" id="MobiDB-lite"/>
    </source>
</evidence>
<dbReference type="EMBL" id="FJUW01000016">
    <property type="protein sequence ID" value="CZS98980.1"/>
    <property type="molecule type" value="Genomic_DNA"/>
</dbReference>
<accession>A0A1E1KLV1</accession>
<reference evidence="3" key="1">
    <citation type="submission" date="2016-03" db="EMBL/GenBank/DDBJ databases">
        <authorList>
            <person name="Ploux O."/>
        </authorList>
    </citation>
    <scope>NUCLEOTIDE SEQUENCE [LARGE SCALE GENOMIC DNA]</scope>
    <source>
        <strain evidence="3">UK7</strain>
    </source>
</reference>